<dbReference type="PANTHER" id="PTHR10306">
    <property type="entry name" value="SYNAPTOPHYSIN"/>
    <property type="match status" value="1"/>
</dbReference>
<evidence type="ECO:0000256" key="9">
    <source>
        <dbReference type="ARBA" id="ARBA00022843"/>
    </source>
</evidence>
<evidence type="ECO:0000313" key="22">
    <source>
        <dbReference type="Proteomes" id="UP000534107"/>
    </source>
</evidence>
<evidence type="ECO:0000256" key="1">
    <source>
        <dbReference type="ARBA" id="ARBA00004644"/>
    </source>
</evidence>
<dbReference type="Pfam" id="PF01284">
    <property type="entry name" value="MARVEL"/>
    <property type="match status" value="1"/>
</dbReference>
<gene>
    <name evidence="21" type="primary">Syp</name>
    <name evidence="21" type="ORF">BUCCAP_R08835</name>
</gene>
<dbReference type="GO" id="GO:0048786">
    <property type="term" value="C:presynaptic active zone"/>
    <property type="evidence" value="ECO:0007669"/>
    <property type="project" value="TreeGrafter"/>
</dbReference>
<keyword evidence="10 19" id="KW-1133">Transmembrane helix</keyword>
<evidence type="ECO:0000256" key="12">
    <source>
        <dbReference type="ARBA" id="ARBA00023136"/>
    </source>
</evidence>
<evidence type="ECO:0000256" key="3">
    <source>
        <dbReference type="ARBA" id="ARBA00014277"/>
    </source>
</evidence>
<dbReference type="PANTHER" id="PTHR10306:SF10">
    <property type="entry name" value="SYNAPTOPHYSIN"/>
    <property type="match status" value="1"/>
</dbReference>
<keyword evidence="22" id="KW-1185">Reference proteome</keyword>
<dbReference type="PROSITE" id="PS51225">
    <property type="entry name" value="MARVEL"/>
    <property type="match status" value="1"/>
</dbReference>
<feature type="transmembrane region" description="Helical" evidence="19">
    <location>
        <begin position="26"/>
        <end position="48"/>
    </location>
</feature>
<comment type="subcellular location">
    <subcellularLocation>
        <location evidence="1">Cytoplasmic vesicle</location>
        <location evidence="1">Secretory vesicle</location>
        <location evidence="1">Synaptic vesicle membrane</location>
        <topology evidence="1">Multi-pass membrane protein</topology>
    </subcellularLocation>
    <subcellularLocation>
        <location evidence="15">Synapse</location>
        <location evidence="15">Synaptosome</location>
    </subcellularLocation>
</comment>
<dbReference type="EMBL" id="VWZO01004546">
    <property type="protein sequence ID" value="NXH11860.1"/>
    <property type="molecule type" value="Genomic_DNA"/>
</dbReference>
<evidence type="ECO:0000259" key="20">
    <source>
        <dbReference type="PROSITE" id="PS51225"/>
    </source>
</evidence>
<dbReference type="InterPro" id="IPR008253">
    <property type="entry name" value="Marvel"/>
</dbReference>
<accession>A0A7K9HFT0</accession>
<evidence type="ECO:0000256" key="2">
    <source>
        <dbReference type="ARBA" id="ARBA00006476"/>
    </source>
</evidence>
<evidence type="ECO:0000313" key="21">
    <source>
        <dbReference type="EMBL" id="NXH11860.1"/>
    </source>
</evidence>
<dbReference type="GO" id="GO:0043005">
    <property type="term" value="C:neuron projection"/>
    <property type="evidence" value="ECO:0007669"/>
    <property type="project" value="UniProtKB-KW"/>
</dbReference>
<keyword evidence="12 18" id="KW-0472">Membrane</keyword>
<keyword evidence="6 18" id="KW-0812">Transmembrane</keyword>
<comment type="function">
    <text evidence="16">Possibly involved in structural functions as organizing other membrane components or in targeting the vesicles to the plasma membrane. Involved in the regulation of short-term and long-term synaptic plasticity.</text>
</comment>
<comment type="subunit">
    <text evidence="17">Homohexamer or homotetramer. Interacts with SRCIN1. Interacts with VAMP2; the interaction is inhibited by interaction of VAPM2 with SEPT8.</text>
</comment>
<evidence type="ECO:0000256" key="19">
    <source>
        <dbReference type="SAM" id="Phobius"/>
    </source>
</evidence>
<keyword evidence="4" id="KW-0597">Phosphoprotein</keyword>
<evidence type="ECO:0000256" key="13">
    <source>
        <dbReference type="ARBA" id="ARBA00023180"/>
    </source>
</evidence>
<feature type="non-terminal residue" evidence="21">
    <location>
        <position position="1"/>
    </location>
</feature>
<dbReference type="OrthoDB" id="9219143at2759"/>
<evidence type="ECO:0000256" key="11">
    <source>
        <dbReference type="ARBA" id="ARBA00023018"/>
    </source>
</evidence>
<evidence type="ECO:0000256" key="6">
    <source>
        <dbReference type="ARBA" id="ARBA00022692"/>
    </source>
</evidence>
<keyword evidence="11" id="KW-0770">Synapse</keyword>
<keyword evidence="9" id="KW-0832">Ubl conjugation</keyword>
<protein>
    <recommendedName>
        <fullName evidence="3">Synaptophysin</fullName>
    </recommendedName>
</protein>
<keyword evidence="5" id="KW-0771">Synaptosome</keyword>
<name>A0A7K9HFT0_9PICI</name>
<keyword evidence="14" id="KW-0968">Cytoplasmic vesicle</keyword>
<comment type="similarity">
    <text evidence="2">Belongs to the synaptophysin/synaptobrevin family.</text>
</comment>
<reference evidence="21 22" key="1">
    <citation type="submission" date="2019-09" db="EMBL/GenBank/DDBJ databases">
        <title>Bird 10,000 Genomes (B10K) Project - Family phase.</title>
        <authorList>
            <person name="Zhang G."/>
        </authorList>
    </citation>
    <scope>NUCLEOTIDE SEQUENCE [LARGE SCALE GENOMIC DNA]</scope>
    <source>
        <strain evidence="21">B10K-DU-001-16</strain>
        <tissue evidence="21">Muscle</tissue>
    </source>
</reference>
<proteinExistence type="inferred from homology"/>
<dbReference type="GO" id="GO:0030672">
    <property type="term" value="C:synaptic vesicle membrane"/>
    <property type="evidence" value="ECO:0007669"/>
    <property type="project" value="UniProtKB-SubCell"/>
</dbReference>
<sequence length="127" mass="12927">FEAPSCAGGPPDRVFLVGDYSSAAQFFVTVGVGSFLYAPAALGGYLFLPHTYSPGTRAPRIDLGVTVALSFLWLVSSCAWAAALGDIKGATSPGGVLAQLGACQRQGTARCRALASARTSGLNTSVV</sequence>
<feature type="transmembrane region" description="Helical" evidence="19">
    <location>
        <begin position="60"/>
        <end position="83"/>
    </location>
</feature>
<keyword evidence="13" id="KW-0325">Glycoprotein</keyword>
<evidence type="ECO:0000256" key="10">
    <source>
        <dbReference type="ARBA" id="ARBA00022989"/>
    </source>
</evidence>
<feature type="non-terminal residue" evidence="21">
    <location>
        <position position="127"/>
    </location>
</feature>
<evidence type="ECO:0000256" key="5">
    <source>
        <dbReference type="ARBA" id="ARBA00022599"/>
    </source>
</evidence>
<comment type="caution">
    <text evidence="21">The sequence shown here is derived from an EMBL/GenBank/DDBJ whole genome shotgun (WGS) entry which is preliminary data.</text>
</comment>
<evidence type="ECO:0000256" key="17">
    <source>
        <dbReference type="ARBA" id="ARBA00062829"/>
    </source>
</evidence>
<evidence type="ECO:0000256" key="7">
    <source>
        <dbReference type="ARBA" id="ARBA00022737"/>
    </source>
</evidence>
<keyword evidence="7" id="KW-0677">Repeat</keyword>
<evidence type="ECO:0000256" key="4">
    <source>
        <dbReference type="ARBA" id="ARBA00022553"/>
    </source>
</evidence>
<evidence type="ECO:0000256" key="18">
    <source>
        <dbReference type="PROSITE-ProRule" id="PRU00581"/>
    </source>
</evidence>
<evidence type="ECO:0000256" key="14">
    <source>
        <dbReference type="ARBA" id="ARBA00023329"/>
    </source>
</evidence>
<dbReference type="Proteomes" id="UP000534107">
    <property type="component" value="Unassembled WGS sequence"/>
</dbReference>
<keyword evidence="8" id="KW-0106">Calcium</keyword>
<dbReference type="PRINTS" id="PR00220">
    <property type="entry name" value="SYNAPTOPHYSN"/>
</dbReference>
<evidence type="ECO:0000256" key="8">
    <source>
        <dbReference type="ARBA" id="ARBA00022837"/>
    </source>
</evidence>
<evidence type="ECO:0000256" key="16">
    <source>
        <dbReference type="ARBA" id="ARBA00046094"/>
    </source>
</evidence>
<feature type="domain" description="MARVEL" evidence="20">
    <location>
        <begin position="1"/>
        <end position="127"/>
    </location>
</feature>
<evidence type="ECO:0000256" key="15">
    <source>
        <dbReference type="ARBA" id="ARBA00034102"/>
    </source>
</evidence>
<organism evidence="21 22">
    <name type="scientific">Bucco capensis</name>
    <name type="common">collared puffbird</name>
    <dbReference type="NCBI Taxonomy" id="135168"/>
    <lineage>
        <taxon>Eukaryota</taxon>
        <taxon>Metazoa</taxon>
        <taxon>Chordata</taxon>
        <taxon>Craniata</taxon>
        <taxon>Vertebrata</taxon>
        <taxon>Euteleostomi</taxon>
        <taxon>Archelosauria</taxon>
        <taxon>Archosauria</taxon>
        <taxon>Dinosauria</taxon>
        <taxon>Saurischia</taxon>
        <taxon>Theropoda</taxon>
        <taxon>Coelurosauria</taxon>
        <taxon>Aves</taxon>
        <taxon>Neognathae</taxon>
        <taxon>Neoaves</taxon>
        <taxon>Telluraves</taxon>
        <taxon>Coraciimorphae</taxon>
        <taxon>Piciformes</taxon>
        <taxon>Bucconidae</taxon>
        <taxon>Bucco</taxon>
    </lineage>
</organism>
<dbReference type="InterPro" id="IPR001285">
    <property type="entry name" value="Synaptophysin/porin"/>
</dbReference>
<dbReference type="AlphaFoldDB" id="A0A7K9HFT0"/>